<dbReference type="Pfam" id="PF11138">
    <property type="entry name" value="DUF2911"/>
    <property type="match status" value="1"/>
</dbReference>
<reference evidence="1 2" key="1">
    <citation type="submission" date="2020-05" db="EMBL/GenBank/DDBJ databases">
        <title>Hymenobacter terrestris sp. nov. and Hymenobacter lapidiphilus sp. nov., isolated from regoliths in Antarctica.</title>
        <authorList>
            <person name="Sedlacek I."/>
            <person name="Pantucek R."/>
            <person name="Zeman M."/>
            <person name="Holochova P."/>
            <person name="Kralova S."/>
            <person name="Stankova E."/>
            <person name="Sedo O."/>
            <person name="Micenkova L."/>
            <person name="Svec P."/>
            <person name="Gupta V."/>
            <person name="Sood U."/>
            <person name="Korpole U.S."/>
            <person name="Lal R."/>
        </authorList>
    </citation>
    <scope>NUCLEOTIDE SEQUENCE [LARGE SCALE GENOMIC DNA]</scope>
    <source>
        <strain evidence="1 2">P5342</strain>
    </source>
</reference>
<comment type="caution">
    <text evidence="1">The sequence shown here is derived from an EMBL/GenBank/DDBJ whole genome shotgun (WGS) entry which is preliminary data.</text>
</comment>
<dbReference type="InterPro" id="IPR021314">
    <property type="entry name" value="DUF2911"/>
</dbReference>
<sequence length="188" mass="20446">MPAIYTPSGRIFLAPLLLPLLGLALSLTSCSEPDSPATAEKTARPSPAATVSATVASGATFSIRYSRPSAHERKVMGGLVPYGQVWRTGANEATTFTVDKPVRVQGRPLPAGKYALFTIPQEKEWTIVFNSQPNQWGAYEYNASRDTLRVPAPVSMLSQRLEQFTITADKSGEVTLGWENTRATFKVE</sequence>
<protein>
    <submittedName>
        <fullName evidence="1">DUF2911 domain-containing protein</fullName>
    </submittedName>
</protein>
<evidence type="ECO:0000313" key="1">
    <source>
        <dbReference type="EMBL" id="NVO29787.1"/>
    </source>
</evidence>
<name>A0A7Y7U411_9BACT</name>
<evidence type="ECO:0000313" key="2">
    <source>
        <dbReference type="Proteomes" id="UP000565521"/>
    </source>
</evidence>
<dbReference type="Proteomes" id="UP000565521">
    <property type="component" value="Unassembled WGS sequence"/>
</dbReference>
<dbReference type="EMBL" id="JABKAU010000001">
    <property type="protein sequence ID" value="NVO29787.1"/>
    <property type="molecule type" value="Genomic_DNA"/>
</dbReference>
<accession>A0A7Y7U411</accession>
<keyword evidence="2" id="KW-1185">Reference proteome</keyword>
<proteinExistence type="predicted"/>
<dbReference type="AlphaFoldDB" id="A0A7Y7U411"/>
<organism evidence="1 2">
    <name type="scientific">Hymenobacter lapidiphilus</name>
    <dbReference type="NCBI Taxonomy" id="2608003"/>
    <lineage>
        <taxon>Bacteria</taxon>
        <taxon>Pseudomonadati</taxon>
        <taxon>Bacteroidota</taxon>
        <taxon>Cytophagia</taxon>
        <taxon>Cytophagales</taxon>
        <taxon>Hymenobacteraceae</taxon>
        <taxon>Hymenobacter</taxon>
    </lineage>
</organism>
<gene>
    <name evidence="1" type="ORF">HW554_01100</name>
</gene>
<dbReference type="RefSeq" id="WP_176906498.1">
    <property type="nucleotide sequence ID" value="NZ_JABKAU010000001.1"/>
</dbReference>